<dbReference type="CDD" id="cd16913">
    <property type="entry name" value="YkuD_like"/>
    <property type="match status" value="1"/>
</dbReference>
<dbReference type="PANTHER" id="PTHR38589">
    <property type="entry name" value="BLR0621 PROTEIN"/>
    <property type="match status" value="1"/>
</dbReference>
<evidence type="ECO:0000259" key="3">
    <source>
        <dbReference type="PROSITE" id="PS52029"/>
    </source>
</evidence>
<dbReference type="PROSITE" id="PS52029">
    <property type="entry name" value="LD_TPASE"/>
    <property type="match status" value="1"/>
</dbReference>
<comment type="pathway">
    <text evidence="1">Cell wall biogenesis; peptidoglycan biosynthesis.</text>
</comment>
<evidence type="ECO:0000313" key="5">
    <source>
        <dbReference type="Proteomes" id="UP000823900"/>
    </source>
</evidence>
<feature type="domain" description="L,D-TPase catalytic" evidence="3">
    <location>
        <begin position="62"/>
        <end position="236"/>
    </location>
</feature>
<dbReference type="EMBL" id="DWZA01000078">
    <property type="protein sequence ID" value="HJA71712.1"/>
    <property type="molecule type" value="Genomic_DNA"/>
</dbReference>
<reference evidence="4" key="2">
    <citation type="submission" date="2021-04" db="EMBL/GenBank/DDBJ databases">
        <authorList>
            <person name="Gilroy R."/>
        </authorList>
    </citation>
    <scope>NUCLEOTIDE SEQUENCE</scope>
    <source>
        <strain evidence="4">CHK178-16964</strain>
    </source>
</reference>
<dbReference type="Proteomes" id="UP000823900">
    <property type="component" value="Unassembled WGS sequence"/>
</dbReference>
<keyword evidence="1" id="KW-0961">Cell wall biogenesis/degradation</keyword>
<dbReference type="GO" id="GO:0008360">
    <property type="term" value="P:regulation of cell shape"/>
    <property type="evidence" value="ECO:0007669"/>
    <property type="project" value="UniProtKB-UniRule"/>
</dbReference>
<dbReference type="AlphaFoldDB" id="A0A9D2HIY1"/>
<feature type="active site" description="Nucleophile" evidence="1">
    <location>
        <position position="212"/>
    </location>
</feature>
<proteinExistence type="predicted"/>
<evidence type="ECO:0000256" key="2">
    <source>
        <dbReference type="SAM" id="SignalP"/>
    </source>
</evidence>
<protein>
    <submittedName>
        <fullName evidence="4">L,D-transpeptidase family protein</fullName>
    </submittedName>
</protein>
<dbReference type="GO" id="GO:0071555">
    <property type="term" value="P:cell wall organization"/>
    <property type="evidence" value="ECO:0007669"/>
    <property type="project" value="UniProtKB-UniRule"/>
</dbReference>
<dbReference type="PANTHER" id="PTHR38589:SF1">
    <property type="entry name" value="BLR0621 PROTEIN"/>
    <property type="match status" value="1"/>
</dbReference>
<evidence type="ECO:0000256" key="1">
    <source>
        <dbReference type="PROSITE-ProRule" id="PRU01373"/>
    </source>
</evidence>
<keyword evidence="2" id="KW-0732">Signal</keyword>
<feature type="chain" id="PRO_5038843969" evidence="2">
    <location>
        <begin position="25"/>
        <end position="250"/>
    </location>
</feature>
<evidence type="ECO:0000313" key="4">
    <source>
        <dbReference type="EMBL" id="HJA71712.1"/>
    </source>
</evidence>
<feature type="active site" description="Proton donor/acceptor" evidence="1">
    <location>
        <position position="200"/>
    </location>
</feature>
<keyword evidence="1" id="KW-0133">Cell shape</keyword>
<dbReference type="GO" id="GO:0016740">
    <property type="term" value="F:transferase activity"/>
    <property type="evidence" value="ECO:0007669"/>
    <property type="project" value="InterPro"/>
</dbReference>
<comment type="caution">
    <text evidence="4">The sequence shown here is derived from an EMBL/GenBank/DDBJ whole genome shotgun (WGS) entry which is preliminary data.</text>
</comment>
<dbReference type="Pfam" id="PF03734">
    <property type="entry name" value="YkuD"/>
    <property type="match status" value="1"/>
</dbReference>
<sequence>MIRISRPFALAAFAVMLTAGVSFAASASGQEKEQVQIGPGALLDDAAEGEKEDMENIEKAVLVMGTGGSNVKVSYYEKDESGVWNAVFSTDGVFGRNGGTYEKAEGDGKTPFGVFRINKAFGILDDPGCILPYTKLTDDDYWVDDPASSHYNRMVDAGEVEKDWDSAEHLIQVAPYYNYVLSLDYNEEAVPGKGSAIFIHCTAPGYTGSSGCICIGEEEMKTLMVRADESMRAVVVPDKEALDKLQEKDM</sequence>
<keyword evidence="1" id="KW-0573">Peptidoglycan synthesis</keyword>
<organism evidence="4 5">
    <name type="scientific">Candidatus Lachnoclostridium stercoravium</name>
    <dbReference type="NCBI Taxonomy" id="2838633"/>
    <lineage>
        <taxon>Bacteria</taxon>
        <taxon>Bacillati</taxon>
        <taxon>Bacillota</taxon>
        <taxon>Clostridia</taxon>
        <taxon>Lachnospirales</taxon>
        <taxon>Lachnospiraceae</taxon>
    </lineage>
</organism>
<reference evidence="4" key="1">
    <citation type="journal article" date="2021" name="PeerJ">
        <title>Extensive microbial diversity within the chicken gut microbiome revealed by metagenomics and culture.</title>
        <authorList>
            <person name="Gilroy R."/>
            <person name="Ravi A."/>
            <person name="Getino M."/>
            <person name="Pursley I."/>
            <person name="Horton D.L."/>
            <person name="Alikhan N.F."/>
            <person name="Baker D."/>
            <person name="Gharbi K."/>
            <person name="Hall N."/>
            <person name="Watson M."/>
            <person name="Adriaenssens E.M."/>
            <person name="Foster-Nyarko E."/>
            <person name="Jarju S."/>
            <person name="Secka A."/>
            <person name="Antonio M."/>
            <person name="Oren A."/>
            <person name="Chaudhuri R.R."/>
            <person name="La Ragione R."/>
            <person name="Hildebrand F."/>
            <person name="Pallen M.J."/>
        </authorList>
    </citation>
    <scope>NUCLEOTIDE SEQUENCE</scope>
    <source>
        <strain evidence="4">CHK178-16964</strain>
    </source>
</reference>
<dbReference type="InterPro" id="IPR005490">
    <property type="entry name" value="LD_TPept_cat_dom"/>
</dbReference>
<name>A0A9D2HIY1_9FIRM</name>
<accession>A0A9D2HIY1</accession>
<feature type="signal peptide" evidence="2">
    <location>
        <begin position="1"/>
        <end position="24"/>
    </location>
</feature>
<dbReference type="GO" id="GO:0009252">
    <property type="term" value="P:peptidoglycan biosynthetic process"/>
    <property type="evidence" value="ECO:0007669"/>
    <property type="project" value="UniProtKB-KW"/>
</dbReference>
<gene>
    <name evidence="4" type="ORF">IAA07_09080</name>
</gene>